<dbReference type="AlphaFoldDB" id="A0A220YK18"/>
<name>A0A220YK18_MYCIT</name>
<dbReference type="CDD" id="cd07812">
    <property type="entry name" value="SRPBCC"/>
    <property type="match status" value="1"/>
</dbReference>
<evidence type="ECO:0000313" key="2">
    <source>
        <dbReference type="EMBL" id="MDM3924714.1"/>
    </source>
</evidence>
<dbReference type="SUPFAM" id="SSF55961">
    <property type="entry name" value="Bet v1-like"/>
    <property type="match status" value="1"/>
</dbReference>
<dbReference type="EMBL" id="JASZZX010000001">
    <property type="protein sequence ID" value="MDM3924714.1"/>
    <property type="molecule type" value="Genomic_DNA"/>
</dbReference>
<evidence type="ECO:0000313" key="1">
    <source>
        <dbReference type="EMBL" id="ASL18011.1"/>
    </source>
</evidence>
<proteinExistence type="predicted"/>
<organism evidence="1 3">
    <name type="scientific">Mycobacterium intracellulare subsp. chimaera</name>
    <dbReference type="NCBI Taxonomy" id="222805"/>
    <lineage>
        <taxon>Bacteria</taxon>
        <taxon>Bacillati</taxon>
        <taxon>Actinomycetota</taxon>
        <taxon>Actinomycetes</taxon>
        <taxon>Mycobacteriales</taxon>
        <taxon>Mycobacteriaceae</taxon>
        <taxon>Mycobacterium</taxon>
        <taxon>Mycobacterium avium complex (MAC)</taxon>
    </lineage>
</organism>
<reference evidence="1 3" key="1">
    <citation type="journal article" date="2017" name="Lancet Infect. Dis.">
        <title>Global outbreak of severe Mycobacterium chimaera disease after cardiac surgery: a molecular epidemiological study.</title>
        <authorList>
            <person name="van Ingen J."/>
            <person name="Kohl T."/>
            <person name="Kranzer K."/>
            <person name="Hasse B."/>
            <person name="Keller P."/>
            <person name="Szafranska A."/>
            <person name="Hillemann D."/>
            <person name="Chand M."/>
            <person name="Schreiber P."/>
            <person name="Sommerstein R."/>
            <person name="Berger C."/>
            <person name="Genoni M."/>
            <person name="Ruegg C."/>
            <person name="Troillet N."/>
            <person name="Widmer A.F."/>
            <person name="Becker S.L."/>
            <person name="Herrmann M."/>
            <person name="Eckmanns T."/>
            <person name="Haller S."/>
            <person name="Hoeller C."/>
            <person name="Debast S.B."/>
            <person name="Wolfhagen M.J."/>
            <person name="Hopman J."/>
            <person name="Kluytmans J."/>
            <person name="Langelaar M."/>
            <person name="Notermans D.W."/>
            <person name="ten Oever J."/>
            <person name="van den Barselaar P."/>
            <person name="Vonk A.B.A."/>
            <person name="Vos M.C."/>
            <person name="Ahmed N."/>
            <person name="Brown T."/>
            <person name="Crook D."/>
            <person name="Lamagni T."/>
            <person name="Phin N."/>
            <person name="Smith E.G."/>
            <person name="Zambon M."/>
            <person name="Serr A."/>
            <person name="Goetting T."/>
            <person name="Ebner W."/>
            <person name="Thuermer A."/>
            <person name="Utpatel C."/>
            <person name="Sproer C."/>
            <person name="Bunk B."/>
            <person name="Nubel U."/>
            <person name="Bloemberg G."/>
            <person name="Bottger E."/>
            <person name="Niemann S."/>
            <person name="Wagner D."/>
            <person name="Sax H."/>
        </authorList>
    </citation>
    <scope>NUCLEOTIDE SEQUENCE [LARGE SCALE GENOMIC DNA]</scope>
    <source>
        <strain evidence="1 3">ZUERICH-2</strain>
    </source>
</reference>
<dbReference type="Proteomes" id="UP000198286">
    <property type="component" value="Chromosome"/>
</dbReference>
<accession>A0A220YK18</accession>
<reference evidence="2" key="2">
    <citation type="submission" date="2023-06" db="EMBL/GenBank/DDBJ databases">
        <title>Itaconate inhibition of nontuberculous mycobacteria.</title>
        <authorList>
            <person name="Breen P."/>
            <person name="Zimbric M."/>
            <person name="Caverly L."/>
        </authorList>
    </citation>
    <scope>NUCLEOTIDE SEQUENCE</scope>
    <source>
        <strain evidence="2">FLAC1071</strain>
    </source>
</reference>
<dbReference type="RefSeq" id="WP_080691257.1">
    <property type="nucleotide sequence ID" value="NZ_CP012885.2"/>
</dbReference>
<keyword evidence="4" id="KW-1185">Reference proteome</keyword>
<gene>
    <name evidence="1" type="ORF">MYCOZU2_05666</name>
    <name evidence="2" type="ORF">QRB35_01570</name>
</gene>
<evidence type="ECO:0000313" key="4">
    <source>
        <dbReference type="Proteomes" id="UP001529272"/>
    </source>
</evidence>
<dbReference type="InterPro" id="IPR023393">
    <property type="entry name" value="START-like_dom_sf"/>
</dbReference>
<dbReference type="EMBL" id="CP015267">
    <property type="protein sequence ID" value="ASL18011.1"/>
    <property type="molecule type" value="Genomic_DNA"/>
</dbReference>
<reference evidence="2" key="3">
    <citation type="submission" date="2023-06" db="EMBL/GenBank/DDBJ databases">
        <authorList>
            <person name="Spilker T."/>
        </authorList>
    </citation>
    <scope>NUCLEOTIDE SEQUENCE</scope>
    <source>
        <strain evidence="2">FLAC1071</strain>
    </source>
</reference>
<dbReference type="Proteomes" id="UP001529272">
    <property type="component" value="Unassembled WGS sequence"/>
</dbReference>
<sequence>MALHARARSLLFVHADRTLSERVPAPPDAVRGFYVDLDNIRLVHPLIVSVETLSRAETPEGYQQSYRVVDRIPLGPLTIRTAYHARLRVPADGDVLTEADQSPGVRLRGTVSFVPDDGGTRVTERIRISAPRLLAGVTVREAVKAHAEMLAGIRRHFEVTHPRNR</sequence>
<protein>
    <submittedName>
        <fullName evidence="1">Polyketide cyclase / dehydrase and lipid transport</fullName>
    </submittedName>
    <submittedName>
        <fullName evidence="2">SRPBCC family protein</fullName>
    </submittedName>
</protein>
<dbReference type="Pfam" id="PF10604">
    <property type="entry name" value="Polyketide_cyc2"/>
    <property type="match status" value="1"/>
</dbReference>
<dbReference type="Gene3D" id="3.30.530.20">
    <property type="match status" value="1"/>
</dbReference>
<evidence type="ECO:0000313" key="3">
    <source>
        <dbReference type="Proteomes" id="UP000198286"/>
    </source>
</evidence>
<dbReference type="InterPro" id="IPR019587">
    <property type="entry name" value="Polyketide_cyclase/dehydratase"/>
</dbReference>